<feature type="compositionally biased region" description="Basic and acidic residues" evidence="1">
    <location>
        <begin position="89"/>
        <end position="109"/>
    </location>
</feature>
<proteinExistence type="predicted"/>
<dbReference type="EMBL" id="NAFL01000211">
    <property type="protein sequence ID" value="OSJ35806.1"/>
    <property type="molecule type" value="Genomic_DNA"/>
</dbReference>
<dbReference type="AlphaFoldDB" id="A0A1Y2JWD0"/>
<feature type="region of interest" description="Disordered" evidence="1">
    <location>
        <begin position="68"/>
        <end position="109"/>
    </location>
</feature>
<protein>
    <submittedName>
        <fullName evidence="2">Uncharacterized protein</fullName>
    </submittedName>
</protein>
<accession>A0A1Y2JWD0</accession>
<organism evidence="2 3">
    <name type="scientific">Bradyrhizobium japonicum</name>
    <dbReference type="NCBI Taxonomy" id="375"/>
    <lineage>
        <taxon>Bacteria</taxon>
        <taxon>Pseudomonadati</taxon>
        <taxon>Pseudomonadota</taxon>
        <taxon>Alphaproteobacteria</taxon>
        <taxon>Hyphomicrobiales</taxon>
        <taxon>Nitrobacteraceae</taxon>
        <taxon>Bradyrhizobium</taxon>
    </lineage>
</organism>
<evidence type="ECO:0000313" key="3">
    <source>
        <dbReference type="Proteomes" id="UP000193335"/>
    </source>
</evidence>
<evidence type="ECO:0000256" key="1">
    <source>
        <dbReference type="SAM" id="MobiDB-lite"/>
    </source>
</evidence>
<reference evidence="2 3" key="1">
    <citation type="submission" date="2017-03" db="EMBL/GenBank/DDBJ databases">
        <title>Whole genome sequences of fourteen strains of Bradyrhizobium canariense and one strain of Bradyrhizobium japonicum isolated from Lupinus (Papilionoideae: Genisteae) species in Algeria.</title>
        <authorList>
            <person name="Crovadore J."/>
            <person name="Chekireb D."/>
            <person name="Brachmann A."/>
            <person name="Chablais R."/>
            <person name="Cochard B."/>
            <person name="Lefort F."/>
        </authorList>
    </citation>
    <scope>NUCLEOTIDE SEQUENCE [LARGE SCALE GENOMIC DNA]</scope>
    <source>
        <strain evidence="2 3">UBMA197</strain>
    </source>
</reference>
<name>A0A1Y2JWD0_BRAJP</name>
<gene>
    <name evidence="2" type="ORF">BSZ19_07100</name>
</gene>
<dbReference type="Proteomes" id="UP000193335">
    <property type="component" value="Unassembled WGS sequence"/>
</dbReference>
<evidence type="ECO:0000313" key="2">
    <source>
        <dbReference type="EMBL" id="OSJ35806.1"/>
    </source>
</evidence>
<sequence>MTPRRTEKKMIWKSVARPRAISPASAHSSALSWFASRSAETLSDFASLVHNLVRDVRDTYRPELHYMRGPGPKWRAKHQPWLNSNSEFGGRDRSTQGSLRRRDAGNRTC</sequence>
<comment type="caution">
    <text evidence="2">The sequence shown here is derived from an EMBL/GenBank/DDBJ whole genome shotgun (WGS) entry which is preliminary data.</text>
</comment>